<dbReference type="Pfam" id="PF02673">
    <property type="entry name" value="BacA"/>
    <property type="match status" value="1"/>
</dbReference>
<gene>
    <name evidence="17" type="ORF">AVDCRST_MAG07-1891</name>
</gene>
<evidence type="ECO:0000256" key="16">
    <source>
        <dbReference type="ARBA" id="ARBA00047594"/>
    </source>
</evidence>
<evidence type="ECO:0000256" key="6">
    <source>
        <dbReference type="ARBA" id="ARBA00022692"/>
    </source>
</evidence>
<evidence type="ECO:0000256" key="14">
    <source>
        <dbReference type="ARBA" id="ARBA00032707"/>
    </source>
</evidence>
<dbReference type="GO" id="GO:0008360">
    <property type="term" value="P:regulation of cell shape"/>
    <property type="evidence" value="ECO:0007669"/>
    <property type="project" value="UniProtKB-KW"/>
</dbReference>
<keyword evidence="13" id="KW-0961">Cell wall biogenesis/degradation</keyword>
<dbReference type="GO" id="GO:0050380">
    <property type="term" value="F:undecaprenyl-diphosphatase activity"/>
    <property type="evidence" value="ECO:0007669"/>
    <property type="project" value="UniProtKB-EC"/>
</dbReference>
<keyword evidence="8" id="KW-0133">Cell shape</keyword>
<keyword evidence="11" id="KW-0472">Membrane</keyword>
<evidence type="ECO:0000256" key="2">
    <source>
        <dbReference type="ARBA" id="ARBA00010621"/>
    </source>
</evidence>
<evidence type="ECO:0000256" key="7">
    <source>
        <dbReference type="ARBA" id="ARBA00022801"/>
    </source>
</evidence>
<dbReference type="GO" id="GO:0071555">
    <property type="term" value="P:cell wall organization"/>
    <property type="evidence" value="ECO:0007669"/>
    <property type="project" value="UniProtKB-KW"/>
</dbReference>
<dbReference type="AlphaFoldDB" id="A0A6J4LI38"/>
<dbReference type="EC" id="3.6.1.27" evidence="3"/>
<name>A0A6J4LI38_9ACTN</name>
<evidence type="ECO:0000256" key="13">
    <source>
        <dbReference type="ARBA" id="ARBA00023316"/>
    </source>
</evidence>
<evidence type="ECO:0000256" key="11">
    <source>
        <dbReference type="ARBA" id="ARBA00023136"/>
    </source>
</evidence>
<organism evidence="17">
    <name type="scientific">uncultured Frankineae bacterium</name>
    <dbReference type="NCBI Taxonomy" id="437475"/>
    <lineage>
        <taxon>Bacteria</taxon>
        <taxon>Bacillati</taxon>
        <taxon>Actinomycetota</taxon>
        <taxon>Actinomycetes</taxon>
        <taxon>Frankiales</taxon>
        <taxon>environmental samples</taxon>
    </lineage>
</organism>
<evidence type="ECO:0000256" key="9">
    <source>
        <dbReference type="ARBA" id="ARBA00022984"/>
    </source>
</evidence>
<evidence type="ECO:0000256" key="8">
    <source>
        <dbReference type="ARBA" id="ARBA00022960"/>
    </source>
</evidence>
<evidence type="ECO:0000256" key="15">
    <source>
        <dbReference type="ARBA" id="ARBA00032932"/>
    </source>
</evidence>
<comment type="subcellular location">
    <subcellularLocation>
        <location evidence="1">Cell membrane</location>
        <topology evidence="1">Multi-pass membrane protein</topology>
    </subcellularLocation>
</comment>
<keyword evidence="9" id="KW-0573">Peptidoglycan synthesis</keyword>
<protein>
    <recommendedName>
        <fullName evidence="4">Undecaprenyl-diphosphatase</fullName>
        <ecNumber evidence="3">3.6.1.27</ecNumber>
    </recommendedName>
    <alternativeName>
        <fullName evidence="15">Bacitracin resistance protein</fullName>
    </alternativeName>
    <alternativeName>
        <fullName evidence="14">Undecaprenyl pyrophosphate phosphatase</fullName>
    </alternativeName>
</protein>
<evidence type="ECO:0000256" key="4">
    <source>
        <dbReference type="ARBA" id="ARBA00021581"/>
    </source>
</evidence>
<proteinExistence type="inferred from homology"/>
<dbReference type="InterPro" id="IPR003824">
    <property type="entry name" value="UppP"/>
</dbReference>
<comment type="similarity">
    <text evidence="2">Belongs to the UppP family.</text>
</comment>
<evidence type="ECO:0000256" key="3">
    <source>
        <dbReference type="ARBA" id="ARBA00012374"/>
    </source>
</evidence>
<evidence type="ECO:0000256" key="1">
    <source>
        <dbReference type="ARBA" id="ARBA00004651"/>
    </source>
</evidence>
<sequence>MTPAQVAALGLVQGVAEVVPVSSSAQLVLVPWLLGWEPPPDRTTFAAGLHAGSCLGLAWTLRHDLLALDRRTCALVAAASVPAAAAGFVAADVVEQRLGRPSQLAALLAGAGVLLWWADARGEHRAQGSADPPVTRVGARQAALAGLAQVAALVPGVSRSGASLTALRLAGVERETAQRFTLLLSLPVTAGAAALTLARTPRAALGPALRLLAPGALTAALAGAGSVTLLRGRGAGSVAAAALYRLGIAVVVARRPSRGGEL</sequence>
<keyword evidence="10" id="KW-1133">Transmembrane helix</keyword>
<dbReference type="GO" id="GO:0005886">
    <property type="term" value="C:plasma membrane"/>
    <property type="evidence" value="ECO:0007669"/>
    <property type="project" value="UniProtKB-SubCell"/>
</dbReference>
<dbReference type="PANTHER" id="PTHR30622:SF4">
    <property type="entry name" value="UNDECAPRENYL-DIPHOSPHATASE"/>
    <property type="match status" value="1"/>
</dbReference>
<comment type="catalytic activity">
    <reaction evidence="16">
        <text>di-trans,octa-cis-undecaprenyl diphosphate + H2O = di-trans,octa-cis-undecaprenyl phosphate + phosphate + H(+)</text>
        <dbReference type="Rhea" id="RHEA:28094"/>
        <dbReference type="ChEBI" id="CHEBI:15377"/>
        <dbReference type="ChEBI" id="CHEBI:15378"/>
        <dbReference type="ChEBI" id="CHEBI:43474"/>
        <dbReference type="ChEBI" id="CHEBI:58405"/>
        <dbReference type="ChEBI" id="CHEBI:60392"/>
        <dbReference type="EC" id="3.6.1.27"/>
    </reaction>
</comment>
<keyword evidence="5" id="KW-1003">Cell membrane</keyword>
<evidence type="ECO:0000313" key="17">
    <source>
        <dbReference type="EMBL" id="CAA9333288.1"/>
    </source>
</evidence>
<dbReference type="GO" id="GO:0046677">
    <property type="term" value="P:response to antibiotic"/>
    <property type="evidence" value="ECO:0007669"/>
    <property type="project" value="UniProtKB-KW"/>
</dbReference>
<keyword evidence="12" id="KW-0046">Antibiotic resistance</keyword>
<dbReference type="PANTHER" id="PTHR30622">
    <property type="entry name" value="UNDECAPRENYL-DIPHOSPHATASE"/>
    <property type="match status" value="1"/>
</dbReference>
<evidence type="ECO:0000256" key="5">
    <source>
        <dbReference type="ARBA" id="ARBA00022475"/>
    </source>
</evidence>
<dbReference type="EMBL" id="CADCUB010000096">
    <property type="protein sequence ID" value="CAA9333288.1"/>
    <property type="molecule type" value="Genomic_DNA"/>
</dbReference>
<dbReference type="GO" id="GO:0009252">
    <property type="term" value="P:peptidoglycan biosynthetic process"/>
    <property type="evidence" value="ECO:0007669"/>
    <property type="project" value="UniProtKB-KW"/>
</dbReference>
<reference evidence="17" key="1">
    <citation type="submission" date="2020-02" db="EMBL/GenBank/DDBJ databases">
        <authorList>
            <person name="Meier V. D."/>
        </authorList>
    </citation>
    <scope>NUCLEOTIDE SEQUENCE</scope>
    <source>
        <strain evidence="17">AVDCRST_MAG07</strain>
    </source>
</reference>
<accession>A0A6J4LI38</accession>
<evidence type="ECO:0000256" key="12">
    <source>
        <dbReference type="ARBA" id="ARBA00023251"/>
    </source>
</evidence>
<keyword evidence="6" id="KW-0812">Transmembrane</keyword>
<evidence type="ECO:0000256" key="10">
    <source>
        <dbReference type="ARBA" id="ARBA00022989"/>
    </source>
</evidence>
<keyword evidence="7 17" id="KW-0378">Hydrolase</keyword>